<dbReference type="AlphaFoldDB" id="A0A9W9B520"/>
<comment type="caution">
    <text evidence="1">The sequence shown here is derived from an EMBL/GenBank/DDBJ whole genome shotgun (WGS) entry which is preliminary data.</text>
</comment>
<proteinExistence type="predicted"/>
<protein>
    <submittedName>
        <fullName evidence="1">Uncharacterized protein</fullName>
    </submittedName>
</protein>
<dbReference type="RefSeq" id="XP_056025534.1">
    <property type="nucleotide sequence ID" value="XM_056177056.1"/>
</dbReference>
<dbReference type="Proteomes" id="UP001140511">
    <property type="component" value="Unassembled WGS sequence"/>
</dbReference>
<sequence>MQQLTFPMPPTEEECQLYYYGLTYCPRLVARSSSHVWVKRQLPNRIAFAGTENMAPKALKTVTDHAFMHIWNNPIYTLQMQITLAASAAQFISIDLFGIGYDDGVNKDFPIALIVTVRPRSLPWSEGYAIARTCKLILESFNIHDVECEIRELVMVHW</sequence>
<dbReference type="GeneID" id="80871744"/>
<keyword evidence="2" id="KW-1185">Reference proteome</keyword>
<organism evidence="1 2">
    <name type="scientific">Trichoderma breve</name>
    <dbReference type="NCBI Taxonomy" id="2034170"/>
    <lineage>
        <taxon>Eukaryota</taxon>
        <taxon>Fungi</taxon>
        <taxon>Dikarya</taxon>
        <taxon>Ascomycota</taxon>
        <taxon>Pezizomycotina</taxon>
        <taxon>Sordariomycetes</taxon>
        <taxon>Hypocreomycetidae</taxon>
        <taxon>Hypocreales</taxon>
        <taxon>Hypocreaceae</taxon>
        <taxon>Trichoderma</taxon>
    </lineage>
</organism>
<evidence type="ECO:0000313" key="1">
    <source>
        <dbReference type="EMBL" id="KAJ4856478.1"/>
    </source>
</evidence>
<name>A0A9W9B520_9HYPO</name>
<reference evidence="1" key="1">
    <citation type="submission" date="2022-09" db="EMBL/GenBank/DDBJ databases">
        <title>Chromosome-level assembly of Trichoderma breve T069, a fungus used in development of biopesticide product.</title>
        <authorList>
            <person name="Lin R."/>
            <person name="Liu T."/>
        </authorList>
    </citation>
    <scope>NUCLEOTIDE SEQUENCE</scope>
    <source>
        <strain evidence="1">T069</strain>
    </source>
</reference>
<accession>A0A9W9B520</accession>
<dbReference type="EMBL" id="JAOPEN010000006">
    <property type="protein sequence ID" value="KAJ4856478.1"/>
    <property type="molecule type" value="Genomic_DNA"/>
</dbReference>
<evidence type="ECO:0000313" key="2">
    <source>
        <dbReference type="Proteomes" id="UP001140511"/>
    </source>
</evidence>
<gene>
    <name evidence="1" type="ORF">T069G_09846</name>
</gene>